<keyword evidence="5" id="KW-0411">Iron-sulfur</keyword>
<keyword evidence="2" id="KW-0949">S-adenosyl-L-methionine</keyword>
<dbReference type="SMART" id="SM00729">
    <property type="entry name" value="Elp3"/>
    <property type="match status" value="1"/>
</dbReference>
<dbReference type="PANTHER" id="PTHR43409">
    <property type="entry name" value="ANAEROBIC MAGNESIUM-PROTOPORPHYRIN IX MONOMETHYL ESTER CYCLASE-RELATED"/>
    <property type="match status" value="1"/>
</dbReference>
<dbReference type="InterPro" id="IPR007197">
    <property type="entry name" value="rSAM"/>
</dbReference>
<dbReference type="GO" id="GO:0051536">
    <property type="term" value="F:iron-sulfur cluster binding"/>
    <property type="evidence" value="ECO:0007669"/>
    <property type="project" value="UniProtKB-KW"/>
</dbReference>
<keyword evidence="4" id="KW-0408">Iron</keyword>
<dbReference type="InterPro" id="IPR051198">
    <property type="entry name" value="BchE-like"/>
</dbReference>
<feature type="domain" description="Radical SAM core" evidence="6">
    <location>
        <begin position="97"/>
        <end position="329"/>
    </location>
</feature>
<dbReference type="InterPro" id="IPR023404">
    <property type="entry name" value="rSAM_horseshoe"/>
</dbReference>
<sequence>EKQLFHVDVISRDRHYPILPEADIYFGSIMDCNKEYFRVIAQNNPDKKFRFGGYIGQEDFWNVFKECFNVTYHISIEAVCIALDLQYQYGTDYSLFKGTKCIPRLTLSNGCTNHCRFCTIPDEIIEIEPKYIEQQIESMRDLDFELVYINDKTFGQANNYSLLSYYYYFIKEWNPKFRGFTVQTTCYQIAKFWGQDVNLKDLGIVNVEIGIESYNNNILKKYNKPQNIGTIDMALNILKNTGVNIIPNIIIGLPGENLYTYSNTLKWLDDNKQDFLMLNVTNFVSYIGNEASNIVETKAEDFNEAVCKRSYHKEKEAIVVEVVTDLLFDIGMEIIEATKSRTV</sequence>
<dbReference type="Pfam" id="PF04055">
    <property type="entry name" value="Radical_SAM"/>
    <property type="match status" value="1"/>
</dbReference>
<feature type="non-terminal residue" evidence="7">
    <location>
        <position position="1"/>
    </location>
</feature>
<evidence type="ECO:0000256" key="3">
    <source>
        <dbReference type="ARBA" id="ARBA00022723"/>
    </source>
</evidence>
<evidence type="ECO:0000259" key="6">
    <source>
        <dbReference type="PROSITE" id="PS51918"/>
    </source>
</evidence>
<gene>
    <name evidence="7" type="ORF">LCGC14_2365730</name>
</gene>
<comment type="caution">
    <text evidence="7">The sequence shown here is derived from an EMBL/GenBank/DDBJ whole genome shotgun (WGS) entry which is preliminary data.</text>
</comment>
<dbReference type="AlphaFoldDB" id="A0A0F9F015"/>
<evidence type="ECO:0000256" key="1">
    <source>
        <dbReference type="ARBA" id="ARBA00001966"/>
    </source>
</evidence>
<dbReference type="SFLD" id="SFLDG01082">
    <property type="entry name" value="B12-binding_domain_containing"/>
    <property type="match status" value="1"/>
</dbReference>
<dbReference type="GO" id="GO:0003824">
    <property type="term" value="F:catalytic activity"/>
    <property type="evidence" value="ECO:0007669"/>
    <property type="project" value="InterPro"/>
</dbReference>
<dbReference type="GO" id="GO:0046872">
    <property type="term" value="F:metal ion binding"/>
    <property type="evidence" value="ECO:0007669"/>
    <property type="project" value="UniProtKB-KW"/>
</dbReference>
<dbReference type="SFLD" id="SFLDS00029">
    <property type="entry name" value="Radical_SAM"/>
    <property type="match status" value="1"/>
</dbReference>
<comment type="cofactor">
    <cofactor evidence="1">
        <name>[4Fe-4S] cluster</name>
        <dbReference type="ChEBI" id="CHEBI:49883"/>
    </cofactor>
</comment>
<dbReference type="GO" id="GO:0005829">
    <property type="term" value="C:cytosol"/>
    <property type="evidence" value="ECO:0007669"/>
    <property type="project" value="TreeGrafter"/>
</dbReference>
<dbReference type="CDD" id="cd01335">
    <property type="entry name" value="Radical_SAM"/>
    <property type="match status" value="1"/>
</dbReference>
<keyword evidence="3" id="KW-0479">Metal-binding</keyword>
<protein>
    <recommendedName>
        <fullName evidence="6">Radical SAM core domain-containing protein</fullName>
    </recommendedName>
</protein>
<evidence type="ECO:0000313" key="7">
    <source>
        <dbReference type="EMBL" id="KKL44432.1"/>
    </source>
</evidence>
<evidence type="ECO:0000256" key="5">
    <source>
        <dbReference type="ARBA" id="ARBA00023014"/>
    </source>
</evidence>
<dbReference type="PANTHER" id="PTHR43409:SF16">
    <property type="entry name" value="SLR0320 PROTEIN"/>
    <property type="match status" value="1"/>
</dbReference>
<dbReference type="InterPro" id="IPR006638">
    <property type="entry name" value="Elp3/MiaA/NifB-like_rSAM"/>
</dbReference>
<dbReference type="PROSITE" id="PS51918">
    <property type="entry name" value="RADICAL_SAM"/>
    <property type="match status" value="1"/>
</dbReference>
<evidence type="ECO:0000256" key="4">
    <source>
        <dbReference type="ARBA" id="ARBA00023004"/>
    </source>
</evidence>
<name>A0A0F9F015_9ZZZZ</name>
<accession>A0A0F9F015</accession>
<dbReference type="InterPro" id="IPR058240">
    <property type="entry name" value="rSAM_sf"/>
</dbReference>
<dbReference type="EMBL" id="LAZR01034763">
    <property type="protein sequence ID" value="KKL44432.1"/>
    <property type="molecule type" value="Genomic_DNA"/>
</dbReference>
<organism evidence="7">
    <name type="scientific">marine sediment metagenome</name>
    <dbReference type="NCBI Taxonomy" id="412755"/>
    <lineage>
        <taxon>unclassified sequences</taxon>
        <taxon>metagenomes</taxon>
        <taxon>ecological metagenomes</taxon>
    </lineage>
</organism>
<evidence type="ECO:0000256" key="2">
    <source>
        <dbReference type="ARBA" id="ARBA00022691"/>
    </source>
</evidence>
<proteinExistence type="predicted"/>
<reference evidence="7" key="1">
    <citation type="journal article" date="2015" name="Nature">
        <title>Complex archaea that bridge the gap between prokaryotes and eukaryotes.</title>
        <authorList>
            <person name="Spang A."/>
            <person name="Saw J.H."/>
            <person name="Jorgensen S.L."/>
            <person name="Zaremba-Niedzwiedzka K."/>
            <person name="Martijn J."/>
            <person name="Lind A.E."/>
            <person name="van Eijk R."/>
            <person name="Schleper C."/>
            <person name="Guy L."/>
            <person name="Ettema T.J."/>
        </authorList>
    </citation>
    <scope>NUCLEOTIDE SEQUENCE</scope>
</reference>
<dbReference type="SUPFAM" id="SSF102114">
    <property type="entry name" value="Radical SAM enzymes"/>
    <property type="match status" value="1"/>
</dbReference>
<dbReference type="Gene3D" id="3.80.30.20">
    <property type="entry name" value="tm_1862 like domain"/>
    <property type="match status" value="1"/>
</dbReference>